<dbReference type="SUPFAM" id="SSF53448">
    <property type="entry name" value="Nucleotide-diphospho-sugar transferases"/>
    <property type="match status" value="1"/>
</dbReference>
<dbReference type="Proteomes" id="UP001321749">
    <property type="component" value="Unassembled WGS sequence"/>
</dbReference>
<reference evidence="1" key="1">
    <citation type="journal article" date="2023" name="Mol. Phylogenet. Evol.">
        <title>Genome-scale phylogeny and comparative genomics of the fungal order Sordariales.</title>
        <authorList>
            <person name="Hensen N."/>
            <person name="Bonometti L."/>
            <person name="Westerberg I."/>
            <person name="Brannstrom I.O."/>
            <person name="Guillou S."/>
            <person name="Cros-Aarteil S."/>
            <person name="Calhoun S."/>
            <person name="Haridas S."/>
            <person name="Kuo A."/>
            <person name="Mondo S."/>
            <person name="Pangilinan J."/>
            <person name="Riley R."/>
            <person name="LaButti K."/>
            <person name="Andreopoulos B."/>
            <person name="Lipzen A."/>
            <person name="Chen C."/>
            <person name="Yan M."/>
            <person name="Daum C."/>
            <person name="Ng V."/>
            <person name="Clum A."/>
            <person name="Steindorff A."/>
            <person name="Ohm R.A."/>
            <person name="Martin F."/>
            <person name="Silar P."/>
            <person name="Natvig D.O."/>
            <person name="Lalanne C."/>
            <person name="Gautier V."/>
            <person name="Ament-Velasquez S.L."/>
            <person name="Kruys A."/>
            <person name="Hutchinson M.I."/>
            <person name="Powell A.J."/>
            <person name="Barry K."/>
            <person name="Miller A.N."/>
            <person name="Grigoriev I.V."/>
            <person name="Debuchy R."/>
            <person name="Gladieux P."/>
            <person name="Hiltunen Thoren M."/>
            <person name="Johannesson H."/>
        </authorList>
    </citation>
    <scope>NUCLEOTIDE SEQUENCE</scope>
    <source>
        <strain evidence="1">PSN324</strain>
    </source>
</reference>
<organism evidence="1 2">
    <name type="scientific">Cladorrhinum samala</name>
    <dbReference type="NCBI Taxonomy" id="585594"/>
    <lineage>
        <taxon>Eukaryota</taxon>
        <taxon>Fungi</taxon>
        <taxon>Dikarya</taxon>
        <taxon>Ascomycota</taxon>
        <taxon>Pezizomycotina</taxon>
        <taxon>Sordariomycetes</taxon>
        <taxon>Sordariomycetidae</taxon>
        <taxon>Sordariales</taxon>
        <taxon>Podosporaceae</taxon>
        <taxon>Cladorrhinum</taxon>
    </lineage>
</organism>
<dbReference type="InterPro" id="IPR002495">
    <property type="entry name" value="Glyco_trans_8"/>
</dbReference>
<evidence type="ECO:0000313" key="2">
    <source>
        <dbReference type="Proteomes" id="UP001321749"/>
    </source>
</evidence>
<accession>A0AAV9HRM0</accession>
<dbReference type="Gene3D" id="3.90.550.10">
    <property type="entry name" value="Spore Coat Polysaccharide Biosynthesis Protein SpsA, Chain A"/>
    <property type="match status" value="1"/>
</dbReference>
<keyword evidence="1" id="KW-0808">Transferase</keyword>
<keyword evidence="2" id="KW-1185">Reference proteome</keyword>
<reference evidence="1" key="2">
    <citation type="submission" date="2023-06" db="EMBL/GenBank/DDBJ databases">
        <authorList>
            <consortium name="Lawrence Berkeley National Laboratory"/>
            <person name="Mondo S.J."/>
            <person name="Hensen N."/>
            <person name="Bonometti L."/>
            <person name="Westerberg I."/>
            <person name="Brannstrom I.O."/>
            <person name="Guillou S."/>
            <person name="Cros-Aarteil S."/>
            <person name="Calhoun S."/>
            <person name="Haridas S."/>
            <person name="Kuo A."/>
            <person name="Pangilinan J."/>
            <person name="Riley R."/>
            <person name="Labutti K."/>
            <person name="Andreopoulos B."/>
            <person name="Lipzen A."/>
            <person name="Chen C."/>
            <person name="Yanf M."/>
            <person name="Daum C."/>
            <person name="Ng V."/>
            <person name="Clum A."/>
            <person name="Steindorff A."/>
            <person name="Ohm R."/>
            <person name="Martin F."/>
            <person name="Silar P."/>
            <person name="Natvig D."/>
            <person name="Lalanne C."/>
            <person name="Gautier V."/>
            <person name="Ament-Velasquez S.L."/>
            <person name="Kruys A."/>
            <person name="Hutchinson M.I."/>
            <person name="Powell A.J."/>
            <person name="Barry K."/>
            <person name="Miller A.N."/>
            <person name="Grigoriev I.V."/>
            <person name="Debuchy R."/>
            <person name="Gladieux P."/>
            <person name="Thoren M.H."/>
            <person name="Johannesson H."/>
        </authorList>
    </citation>
    <scope>NUCLEOTIDE SEQUENCE</scope>
    <source>
        <strain evidence="1">PSN324</strain>
    </source>
</reference>
<dbReference type="EMBL" id="MU864960">
    <property type="protein sequence ID" value="KAK4463399.1"/>
    <property type="molecule type" value="Genomic_DNA"/>
</dbReference>
<dbReference type="InterPro" id="IPR029044">
    <property type="entry name" value="Nucleotide-diphossugar_trans"/>
</dbReference>
<protein>
    <submittedName>
        <fullName evidence="1">Nucleotide-diphospho-sugar transferase</fullName>
    </submittedName>
</protein>
<dbReference type="CDD" id="cd02537">
    <property type="entry name" value="GT8_Glycogenin"/>
    <property type="match status" value="1"/>
</dbReference>
<comment type="caution">
    <text evidence="1">The sequence shown here is derived from an EMBL/GenBank/DDBJ whole genome shotgun (WGS) entry which is preliminary data.</text>
</comment>
<dbReference type="GO" id="GO:0016757">
    <property type="term" value="F:glycosyltransferase activity"/>
    <property type="evidence" value="ECO:0007669"/>
    <property type="project" value="InterPro"/>
</dbReference>
<name>A0AAV9HRM0_9PEZI</name>
<gene>
    <name evidence="1" type="ORF">QBC42DRAFT_324471</name>
</gene>
<dbReference type="AlphaFoldDB" id="A0AAV9HRM0"/>
<dbReference type="InterPro" id="IPR050587">
    <property type="entry name" value="GNT1/Glycosyltrans_8"/>
</dbReference>
<evidence type="ECO:0000313" key="1">
    <source>
        <dbReference type="EMBL" id="KAK4463399.1"/>
    </source>
</evidence>
<dbReference type="PANTHER" id="PTHR11183">
    <property type="entry name" value="GLYCOGENIN SUBFAMILY MEMBER"/>
    <property type="match status" value="1"/>
</dbReference>
<sequence length="316" mass="35944">MSDGTRAVPSDKVWTTLITNLSYLPGLLTLHYSLLRVRSAYPLVALYTDSFPASGLAALRARRIPHQRIRAILPATSKPYPDDPRFLECWTKLAPFSLTQYSRVVQLDSDMLVLRNMDELFSVPLMDREPGKTSKKVFAAGHACVCNPLGKPHYPADWTPANCAFTSQHSDPELAQTSGGDPEELSPRLVYCNGGLQVVRPSGETWREIQDYMSERAGELDFADQSVLSGCFRGRWVALPYVYNALKTMRWEGVHGAIWRDEEVRNVHFILTPKPWEDDGGNLAREEDKEPHRWWREIDAERRKIEKEEGVVDDGW</sequence>
<dbReference type="Pfam" id="PF01501">
    <property type="entry name" value="Glyco_transf_8"/>
    <property type="match status" value="1"/>
</dbReference>
<proteinExistence type="predicted"/>